<dbReference type="PROSITE" id="PS51108">
    <property type="entry name" value="PTS_EIID"/>
    <property type="match status" value="1"/>
</dbReference>
<gene>
    <name evidence="1" type="ORF">BWX42_08575</name>
</gene>
<accession>A0A1S8KPW1</accession>
<name>A0A1S8KPW1_9LACT</name>
<dbReference type="InterPro" id="IPR004704">
    <property type="entry name" value="PTS_IID_man"/>
</dbReference>
<dbReference type="EMBL" id="MUYF01000003">
    <property type="protein sequence ID" value="OOL81742.1"/>
    <property type="molecule type" value="Genomic_DNA"/>
</dbReference>
<comment type="caution">
    <text evidence="1">The sequence shown here is derived from an EMBL/GenBank/DDBJ whole genome shotgun (WGS) entry which is preliminary data.</text>
</comment>
<dbReference type="RefSeq" id="WP_077863151.1">
    <property type="nucleotide sequence ID" value="NZ_CAJHJL010000003.1"/>
</dbReference>
<dbReference type="Pfam" id="PF03613">
    <property type="entry name" value="EIID-AGA"/>
    <property type="match status" value="1"/>
</dbReference>
<dbReference type="AlphaFoldDB" id="A0A1S8KPW1"/>
<dbReference type="GO" id="GO:0009401">
    <property type="term" value="P:phosphoenolpyruvate-dependent sugar phosphotransferase system"/>
    <property type="evidence" value="ECO:0007669"/>
    <property type="project" value="InterPro"/>
</dbReference>
<organism evidence="1 2">
    <name type="scientific">Dolosigranulum pigrum</name>
    <dbReference type="NCBI Taxonomy" id="29394"/>
    <lineage>
        <taxon>Bacteria</taxon>
        <taxon>Bacillati</taxon>
        <taxon>Bacillota</taxon>
        <taxon>Bacilli</taxon>
        <taxon>Lactobacillales</taxon>
        <taxon>Carnobacteriaceae</taxon>
        <taxon>Dolosigranulum</taxon>
    </lineage>
</organism>
<sequence>MSEQQNQSIKLTKADRLKVFWRHQYLQAAWNFERMQNVGFAYSLIPAIKKLYKDDKDEQREALKRHLEFYNTHPYVSAPVLGVTLTLEEERANGKAIDNAAIQGVKIGMMGPLAGVGDPIFWGTLRPVLGAFAASLALTGSWLGPLFFFFAWNIIRMLFLWYTQELGYIQGGNITDNLGGGLMKKLTQGASVLGMFIMGVLVPRWTSMNFPIVLSQVDVAKDEMVDFSGIAEAANKGILSGDQLREFYHSLSSGMSIDPMKTVTLQGTLDDLLPGIAPLLLTLFVVWLLRKKVNPITIILGLFVVGTIAYVLGIMA</sequence>
<protein>
    <submittedName>
        <fullName evidence="1">PTS mannose family transporter subunit IID</fullName>
    </submittedName>
</protein>
<dbReference type="PANTHER" id="PTHR32502:SF27">
    <property type="entry name" value="PTS SYSTEM, MANNOSE-SPECIFIC IID COMPONENT"/>
    <property type="match status" value="1"/>
</dbReference>
<dbReference type="NCBIfam" id="TIGR00828">
    <property type="entry name" value="EIID-AGA"/>
    <property type="match status" value="1"/>
</dbReference>
<dbReference type="InterPro" id="IPR050303">
    <property type="entry name" value="GatZ_KbaZ_carbometab"/>
</dbReference>
<proteinExistence type="predicted"/>
<dbReference type="Proteomes" id="UP000190409">
    <property type="component" value="Unassembled WGS sequence"/>
</dbReference>
<dbReference type="PANTHER" id="PTHR32502">
    <property type="entry name" value="N-ACETYLGALACTOSAMINE PERMEASE II COMPONENT-RELATED"/>
    <property type="match status" value="1"/>
</dbReference>
<evidence type="ECO:0000313" key="2">
    <source>
        <dbReference type="Proteomes" id="UP000190409"/>
    </source>
</evidence>
<dbReference type="GO" id="GO:0005886">
    <property type="term" value="C:plasma membrane"/>
    <property type="evidence" value="ECO:0007669"/>
    <property type="project" value="TreeGrafter"/>
</dbReference>
<reference evidence="1 2" key="1">
    <citation type="submission" date="2017-01" db="EMBL/GenBank/DDBJ databases">
        <title>Complete Genome Sequence of Dolosigranulum pigrum isolated from a Patient with interstitial lung disease.</title>
        <authorList>
            <person name="Mukhopadhyay R."/>
            <person name="Joaquin J."/>
            <person name="Hogue R."/>
            <person name="Fitzgerald S."/>
            <person name="Jospin G."/>
            <person name="Eisen J.A."/>
            <person name="Chaturvedi V."/>
        </authorList>
    </citation>
    <scope>NUCLEOTIDE SEQUENCE [LARGE SCALE GENOMIC DNA]</scope>
    <source>
        <strain evidence="1 2">15S00348</strain>
    </source>
</reference>
<evidence type="ECO:0000313" key="1">
    <source>
        <dbReference type="EMBL" id="OOL81742.1"/>
    </source>
</evidence>